<keyword evidence="3" id="KW-0813">Transport</keyword>
<dbReference type="PANTHER" id="PTHR23514:SF3">
    <property type="entry name" value="BYPASS OF STOP CODON PROTEIN 6"/>
    <property type="match status" value="1"/>
</dbReference>
<feature type="transmembrane region" description="Helical" evidence="7">
    <location>
        <begin position="266"/>
        <end position="285"/>
    </location>
</feature>
<comment type="similarity">
    <text evidence="2">Belongs to the major facilitator superfamily.</text>
</comment>
<evidence type="ECO:0000256" key="4">
    <source>
        <dbReference type="ARBA" id="ARBA00022692"/>
    </source>
</evidence>
<dbReference type="Gene3D" id="1.20.1250.20">
    <property type="entry name" value="MFS general substrate transporter like domains"/>
    <property type="match status" value="1"/>
</dbReference>
<evidence type="ECO:0000313" key="9">
    <source>
        <dbReference type="EMBL" id="OZG67292.1"/>
    </source>
</evidence>
<accession>A0A261G799</accession>
<evidence type="ECO:0000313" key="10">
    <source>
        <dbReference type="EMBL" id="QOL32876.1"/>
    </source>
</evidence>
<dbReference type="InterPro" id="IPR020846">
    <property type="entry name" value="MFS_dom"/>
</dbReference>
<feature type="transmembrane region" description="Helical" evidence="7">
    <location>
        <begin position="291"/>
        <end position="311"/>
    </location>
</feature>
<feature type="transmembrane region" description="Helical" evidence="7">
    <location>
        <begin position="200"/>
        <end position="218"/>
    </location>
</feature>
<evidence type="ECO:0000256" key="2">
    <source>
        <dbReference type="ARBA" id="ARBA00008335"/>
    </source>
</evidence>
<dbReference type="Proteomes" id="UP000216057">
    <property type="component" value="Unassembled WGS sequence"/>
</dbReference>
<sequence>MRITKPTIGILTLSMISLSGIFITPVIGLVAEAFPQASLSSVQMIVSVSTLTALVGAWCTGKLVQLFSRKTVALLGVAGVLVFGFLPFIAHSSLSVVIALSGCLGVCLGLINNTLPAFISDHYDVEQRQGMMGKQVAFASIGAMVFIYAAGMLGTIAWYYAYLVYLFAAVVLLVCWFTLPKDAVGEDGSRDERKFSIAQALTPRVLFLLVAGFFFLIANNAYSNNLALLVAQNNLGDSGTAGLATTIGQLGGLIAGLLIGRLAKRITNHLLMLGFVIEGVALLVVGFAPNLLVLVVGCFFVGAGLSVYYAQAPFLITVLEKPYLIPLGIAAMTTANALGGFASPVVVNAINGLFGSTAAGAMCIGAAMALIVAVVLGMTNYQKHCLDAVR</sequence>
<feature type="domain" description="Major facilitator superfamily (MFS) profile" evidence="8">
    <location>
        <begin position="1"/>
        <end position="384"/>
    </location>
</feature>
<dbReference type="InterPro" id="IPR011701">
    <property type="entry name" value="MFS"/>
</dbReference>
<evidence type="ECO:0000256" key="6">
    <source>
        <dbReference type="ARBA" id="ARBA00023136"/>
    </source>
</evidence>
<dbReference type="GO" id="GO:0005886">
    <property type="term" value="C:plasma membrane"/>
    <property type="evidence" value="ECO:0007669"/>
    <property type="project" value="UniProtKB-SubCell"/>
</dbReference>
<feature type="transmembrane region" description="Helical" evidence="7">
    <location>
        <begin position="7"/>
        <end position="31"/>
    </location>
</feature>
<name>A0A261G799_9BIFI</name>
<evidence type="ECO:0000313" key="11">
    <source>
        <dbReference type="Proteomes" id="UP000216057"/>
    </source>
</evidence>
<dbReference type="Pfam" id="PF07690">
    <property type="entry name" value="MFS_1"/>
    <property type="match status" value="1"/>
</dbReference>
<dbReference type="GO" id="GO:0022857">
    <property type="term" value="F:transmembrane transporter activity"/>
    <property type="evidence" value="ECO:0007669"/>
    <property type="project" value="InterPro"/>
</dbReference>
<evidence type="ECO:0000259" key="8">
    <source>
        <dbReference type="PROSITE" id="PS50850"/>
    </source>
</evidence>
<dbReference type="Proteomes" id="UP000593943">
    <property type="component" value="Chromosome"/>
</dbReference>
<gene>
    <name evidence="10" type="ORF">BE0216_10830</name>
    <name evidence="9" type="ORF">BEUL_1383</name>
</gene>
<evidence type="ECO:0000256" key="7">
    <source>
        <dbReference type="SAM" id="Phobius"/>
    </source>
</evidence>
<evidence type="ECO:0000256" key="5">
    <source>
        <dbReference type="ARBA" id="ARBA00022989"/>
    </source>
</evidence>
<reference evidence="9 11" key="1">
    <citation type="journal article" date="2017" name="BMC Genomics">
        <title>Comparative genomic and phylogenomic analyses of the Bifidobacteriaceae family.</title>
        <authorList>
            <person name="Lugli G.A."/>
            <person name="Milani C."/>
            <person name="Turroni F."/>
            <person name="Duranti S."/>
            <person name="Mancabelli L."/>
            <person name="Mangifesta M."/>
            <person name="Ferrario C."/>
            <person name="Modesto M."/>
            <person name="Mattarelli P."/>
            <person name="Jiri K."/>
            <person name="van Sinderen D."/>
            <person name="Ventura M."/>
        </authorList>
    </citation>
    <scope>NUCLEOTIDE SEQUENCE [LARGE SCALE GENOMIC DNA]</scope>
    <source>
        <strain evidence="9 11">DSM 100216</strain>
    </source>
</reference>
<reference evidence="10 12" key="2">
    <citation type="submission" date="2020-10" db="EMBL/GenBank/DDBJ databases">
        <title>Genome sequencing of Bifidobacterium eulemuris_DSMZ_100216.</title>
        <authorList>
            <person name="Kim J."/>
        </authorList>
    </citation>
    <scope>NUCLEOTIDE SEQUENCE [LARGE SCALE GENOMIC DNA]</scope>
    <source>
        <strain evidence="10 12">DSM 100216</strain>
    </source>
</reference>
<evidence type="ECO:0000256" key="1">
    <source>
        <dbReference type="ARBA" id="ARBA00004651"/>
    </source>
</evidence>
<keyword evidence="4 7" id="KW-0812">Transmembrane</keyword>
<keyword evidence="6 7" id="KW-0472">Membrane</keyword>
<comment type="subcellular location">
    <subcellularLocation>
        <location evidence="1">Cell membrane</location>
        <topology evidence="1">Multi-pass membrane protein</topology>
    </subcellularLocation>
</comment>
<dbReference type="AlphaFoldDB" id="A0A261G799"/>
<dbReference type="InterPro" id="IPR036259">
    <property type="entry name" value="MFS_trans_sf"/>
</dbReference>
<dbReference type="OrthoDB" id="3233565at2"/>
<feature type="transmembrane region" description="Helical" evidence="7">
    <location>
        <begin position="71"/>
        <end position="90"/>
    </location>
</feature>
<feature type="transmembrane region" description="Helical" evidence="7">
    <location>
        <begin position="96"/>
        <end position="115"/>
    </location>
</feature>
<dbReference type="EMBL" id="CP062938">
    <property type="protein sequence ID" value="QOL32876.1"/>
    <property type="molecule type" value="Genomic_DNA"/>
</dbReference>
<dbReference type="InterPro" id="IPR051788">
    <property type="entry name" value="MFS_Transporter"/>
</dbReference>
<evidence type="ECO:0000256" key="3">
    <source>
        <dbReference type="ARBA" id="ARBA00022448"/>
    </source>
</evidence>
<feature type="transmembrane region" description="Helical" evidence="7">
    <location>
        <begin position="37"/>
        <end position="59"/>
    </location>
</feature>
<feature type="transmembrane region" description="Helical" evidence="7">
    <location>
        <begin position="159"/>
        <end position="179"/>
    </location>
</feature>
<protein>
    <submittedName>
        <fullName evidence="9">MFS transporter</fullName>
    </submittedName>
</protein>
<feature type="transmembrane region" description="Helical" evidence="7">
    <location>
        <begin position="323"/>
        <end position="347"/>
    </location>
</feature>
<evidence type="ECO:0000313" key="12">
    <source>
        <dbReference type="Proteomes" id="UP000593943"/>
    </source>
</evidence>
<organism evidence="9 11">
    <name type="scientific">Bifidobacterium eulemuris</name>
    <dbReference type="NCBI Taxonomy" id="1765219"/>
    <lineage>
        <taxon>Bacteria</taxon>
        <taxon>Bacillati</taxon>
        <taxon>Actinomycetota</taxon>
        <taxon>Actinomycetes</taxon>
        <taxon>Bifidobacteriales</taxon>
        <taxon>Bifidobacteriaceae</taxon>
        <taxon>Bifidobacterium</taxon>
    </lineage>
</organism>
<dbReference type="PROSITE" id="PS50850">
    <property type="entry name" value="MFS"/>
    <property type="match status" value="1"/>
</dbReference>
<dbReference type="PANTHER" id="PTHR23514">
    <property type="entry name" value="BYPASS OF STOP CODON PROTEIN 6"/>
    <property type="match status" value="1"/>
</dbReference>
<dbReference type="RefSeq" id="WP_094636966.1">
    <property type="nucleotide sequence ID" value="NZ_CP062938.1"/>
</dbReference>
<dbReference type="KEGG" id="beu:BE0216_10830"/>
<dbReference type="SUPFAM" id="SSF103473">
    <property type="entry name" value="MFS general substrate transporter"/>
    <property type="match status" value="1"/>
</dbReference>
<feature type="transmembrane region" description="Helical" evidence="7">
    <location>
        <begin position="136"/>
        <end position="153"/>
    </location>
</feature>
<proteinExistence type="inferred from homology"/>
<keyword evidence="5 7" id="KW-1133">Transmembrane helix</keyword>
<dbReference type="EMBL" id="MWWZ01000008">
    <property type="protein sequence ID" value="OZG67292.1"/>
    <property type="molecule type" value="Genomic_DNA"/>
</dbReference>
<feature type="transmembrane region" description="Helical" evidence="7">
    <location>
        <begin position="238"/>
        <end position="259"/>
    </location>
</feature>
<keyword evidence="12" id="KW-1185">Reference proteome</keyword>
<feature type="transmembrane region" description="Helical" evidence="7">
    <location>
        <begin position="353"/>
        <end position="376"/>
    </location>
</feature>